<name>A0AAI8VGM5_9PEZI</name>
<reference evidence="2" key="1">
    <citation type="submission" date="2023-10" db="EMBL/GenBank/DDBJ databases">
        <authorList>
            <person name="Hackl T."/>
        </authorList>
    </citation>
    <scope>NUCLEOTIDE SEQUENCE</scope>
</reference>
<evidence type="ECO:0000256" key="1">
    <source>
        <dbReference type="SAM" id="MobiDB-lite"/>
    </source>
</evidence>
<dbReference type="Proteomes" id="UP001295740">
    <property type="component" value="Unassembled WGS sequence"/>
</dbReference>
<comment type="caution">
    <text evidence="2">The sequence shown here is derived from an EMBL/GenBank/DDBJ whole genome shotgun (WGS) entry which is preliminary data.</text>
</comment>
<protein>
    <submittedName>
        <fullName evidence="2">Uu.00g116900.m01.CDS01</fullName>
    </submittedName>
</protein>
<dbReference type="EMBL" id="CAUWAG010000006">
    <property type="protein sequence ID" value="CAJ2504296.1"/>
    <property type="molecule type" value="Genomic_DNA"/>
</dbReference>
<feature type="region of interest" description="Disordered" evidence="1">
    <location>
        <begin position="1"/>
        <end position="42"/>
    </location>
</feature>
<evidence type="ECO:0000313" key="3">
    <source>
        <dbReference type="Proteomes" id="UP001295740"/>
    </source>
</evidence>
<accession>A0AAI8VGM5</accession>
<feature type="compositionally biased region" description="Polar residues" evidence="1">
    <location>
        <begin position="27"/>
        <end position="38"/>
    </location>
</feature>
<dbReference type="AlphaFoldDB" id="A0AAI8VGM5"/>
<organism evidence="2 3">
    <name type="scientific">Anthostomella pinea</name>
    <dbReference type="NCBI Taxonomy" id="933095"/>
    <lineage>
        <taxon>Eukaryota</taxon>
        <taxon>Fungi</taxon>
        <taxon>Dikarya</taxon>
        <taxon>Ascomycota</taxon>
        <taxon>Pezizomycotina</taxon>
        <taxon>Sordariomycetes</taxon>
        <taxon>Xylariomycetidae</taxon>
        <taxon>Xylariales</taxon>
        <taxon>Xylariaceae</taxon>
        <taxon>Anthostomella</taxon>
    </lineage>
</organism>
<sequence>MGRKNRPAAPADTRPSDHGHFPAAPNRQHNQRASTGTGQDVREQLWWDPSTKTFHVDSTLTHYARELGDINVVAYRARDMPLPQQVPGGLWNRAGSRIVRPFRDLHLIFISSAKTSEQWSWLGER</sequence>
<proteinExistence type="predicted"/>
<gene>
    <name evidence="2" type="ORF">KHLLAP_LOCUS4764</name>
</gene>
<evidence type="ECO:0000313" key="2">
    <source>
        <dbReference type="EMBL" id="CAJ2504296.1"/>
    </source>
</evidence>
<keyword evidence="3" id="KW-1185">Reference proteome</keyword>